<evidence type="ECO:0000313" key="2">
    <source>
        <dbReference type="EMBL" id="QNN49159.1"/>
    </source>
</evidence>
<dbReference type="AlphaFoldDB" id="A0A7G9R0N4"/>
<dbReference type="SUPFAM" id="SSF50346">
    <property type="entry name" value="PRC-barrel domain"/>
    <property type="match status" value="1"/>
</dbReference>
<dbReference type="KEGG" id="pei:H9L10_13130"/>
<accession>A0A7G9R0N4</accession>
<protein>
    <submittedName>
        <fullName evidence="2">PRC-barrel domain-containing protein</fullName>
    </submittedName>
</protein>
<name>A0A7G9R0N4_9MICO</name>
<dbReference type="RefSeq" id="WP_166101139.1">
    <property type="nucleotide sequence ID" value="NZ_BMMY01000006.1"/>
</dbReference>
<reference evidence="2 3" key="1">
    <citation type="submission" date="2020-08" db="EMBL/GenBank/DDBJ databases">
        <title>Genome sequence of Phycicoccus endophyticus JCM 31784T.</title>
        <authorList>
            <person name="Hyun D.-W."/>
            <person name="Bae J.-W."/>
        </authorList>
    </citation>
    <scope>NUCLEOTIDE SEQUENCE [LARGE SCALE GENOMIC DNA]</scope>
    <source>
        <strain evidence="2 3">JCM 31784</strain>
    </source>
</reference>
<dbReference type="InterPro" id="IPR027275">
    <property type="entry name" value="PRC-brl_dom"/>
</dbReference>
<keyword evidence="3" id="KW-1185">Reference proteome</keyword>
<dbReference type="Gene3D" id="2.30.30.240">
    <property type="entry name" value="PRC-barrel domain"/>
    <property type="match status" value="1"/>
</dbReference>
<feature type="domain" description="PRC-barrel" evidence="1">
    <location>
        <begin position="12"/>
        <end position="45"/>
    </location>
</feature>
<dbReference type="InterPro" id="IPR011033">
    <property type="entry name" value="PRC_barrel-like_sf"/>
</dbReference>
<evidence type="ECO:0000259" key="1">
    <source>
        <dbReference type="Pfam" id="PF05239"/>
    </source>
</evidence>
<dbReference type="Pfam" id="PF05239">
    <property type="entry name" value="PRC"/>
    <property type="match status" value="1"/>
</dbReference>
<proteinExistence type="predicted"/>
<dbReference type="EMBL" id="CP060712">
    <property type="protein sequence ID" value="QNN49159.1"/>
    <property type="molecule type" value="Genomic_DNA"/>
</dbReference>
<gene>
    <name evidence="2" type="ORF">H9L10_13130</name>
</gene>
<evidence type="ECO:0000313" key="3">
    <source>
        <dbReference type="Proteomes" id="UP000515976"/>
    </source>
</evidence>
<dbReference type="Proteomes" id="UP000515976">
    <property type="component" value="Chromosome"/>
</dbReference>
<sequence length="126" mass="13320">MTPAHRTMAMRHDVLDRQVVDSEGRPVGRVDDVELDEDGAAVALRVGMAALAPRLGGWVGQLLGGLAHRLAEGEPSPAVPVERVTKWSPLVHLDVPVRELDGVAGLEGWLGTRVVGRLPGGGDARV</sequence>
<organism evidence="2 3">
    <name type="scientific">Phycicoccus endophyticus</name>
    <dbReference type="NCBI Taxonomy" id="1690220"/>
    <lineage>
        <taxon>Bacteria</taxon>
        <taxon>Bacillati</taxon>
        <taxon>Actinomycetota</taxon>
        <taxon>Actinomycetes</taxon>
        <taxon>Micrococcales</taxon>
        <taxon>Intrasporangiaceae</taxon>
        <taxon>Phycicoccus</taxon>
    </lineage>
</organism>